<sequence length="159" mass="17295">MASLPSLPAVLSPALSDREAITDAIHRFPASPDTNDRALFESAFTRTATFEINGAVSEGLPALLTNCYSPLSRLDTTHFLTNVRVNIAGDNTTAAATAAALSQHYKGGKGMEAGQPALLVGSLYYVEFVKEEDELWRMERFRMKTTWSDGDWGIINGPE</sequence>
<keyword evidence="3" id="KW-1185">Reference proteome</keyword>
<dbReference type="GeneID" id="98140096"/>
<proteinExistence type="predicted"/>
<comment type="caution">
    <text evidence="2">The sequence shown here is derived from an EMBL/GenBank/DDBJ whole genome shotgun (WGS) entry which is preliminary data.</text>
</comment>
<evidence type="ECO:0000313" key="2">
    <source>
        <dbReference type="EMBL" id="KAL2871642.1"/>
    </source>
</evidence>
<organism evidence="2 3">
    <name type="scientific">Aspergillus lucknowensis</name>
    <dbReference type="NCBI Taxonomy" id="176173"/>
    <lineage>
        <taxon>Eukaryota</taxon>
        <taxon>Fungi</taxon>
        <taxon>Dikarya</taxon>
        <taxon>Ascomycota</taxon>
        <taxon>Pezizomycotina</taxon>
        <taxon>Eurotiomycetes</taxon>
        <taxon>Eurotiomycetidae</taxon>
        <taxon>Eurotiales</taxon>
        <taxon>Aspergillaceae</taxon>
        <taxon>Aspergillus</taxon>
        <taxon>Aspergillus subgen. Nidulantes</taxon>
    </lineage>
</organism>
<dbReference type="InterPro" id="IPR037401">
    <property type="entry name" value="SnoaL-like"/>
</dbReference>
<evidence type="ECO:0000259" key="1">
    <source>
        <dbReference type="Pfam" id="PF13577"/>
    </source>
</evidence>
<dbReference type="Gene3D" id="3.10.450.50">
    <property type="match status" value="1"/>
</dbReference>
<feature type="domain" description="SnoaL-like" evidence="1">
    <location>
        <begin position="14"/>
        <end position="142"/>
    </location>
</feature>
<accession>A0ABR4M4X5</accession>
<gene>
    <name evidence="2" type="ORF">BJX67DRAFT_166962</name>
</gene>
<dbReference type="Proteomes" id="UP001610432">
    <property type="component" value="Unassembled WGS sequence"/>
</dbReference>
<dbReference type="InterPro" id="IPR032710">
    <property type="entry name" value="NTF2-like_dom_sf"/>
</dbReference>
<evidence type="ECO:0000313" key="3">
    <source>
        <dbReference type="Proteomes" id="UP001610432"/>
    </source>
</evidence>
<dbReference type="EMBL" id="JBFXLQ010000003">
    <property type="protein sequence ID" value="KAL2871642.1"/>
    <property type="molecule type" value="Genomic_DNA"/>
</dbReference>
<protein>
    <recommendedName>
        <fullName evidence="1">SnoaL-like domain-containing protein</fullName>
    </recommendedName>
</protein>
<reference evidence="2 3" key="1">
    <citation type="submission" date="2024-07" db="EMBL/GenBank/DDBJ databases">
        <title>Section-level genome sequencing and comparative genomics of Aspergillus sections Usti and Cavernicolus.</title>
        <authorList>
            <consortium name="Lawrence Berkeley National Laboratory"/>
            <person name="Nybo J.L."/>
            <person name="Vesth T.C."/>
            <person name="Theobald S."/>
            <person name="Frisvad J.C."/>
            <person name="Larsen T.O."/>
            <person name="Kjaerboelling I."/>
            <person name="Rothschild-Mancinelli K."/>
            <person name="Lyhne E.K."/>
            <person name="Kogle M.E."/>
            <person name="Barry K."/>
            <person name="Clum A."/>
            <person name="Na H."/>
            <person name="Ledsgaard L."/>
            <person name="Lin J."/>
            <person name="Lipzen A."/>
            <person name="Kuo A."/>
            <person name="Riley R."/>
            <person name="Mondo S."/>
            <person name="Labutti K."/>
            <person name="Haridas S."/>
            <person name="Pangalinan J."/>
            <person name="Salamov A.A."/>
            <person name="Simmons B.A."/>
            <person name="Magnuson J.K."/>
            <person name="Chen J."/>
            <person name="Drula E."/>
            <person name="Henrissat B."/>
            <person name="Wiebenga A."/>
            <person name="Lubbers R.J."/>
            <person name="Gomes A.C."/>
            <person name="Macurrencykelacurrency M.R."/>
            <person name="Stajich J."/>
            <person name="Grigoriev I.V."/>
            <person name="Mortensen U.H."/>
            <person name="De Vries R.P."/>
            <person name="Baker S.E."/>
            <person name="Andersen M.R."/>
        </authorList>
    </citation>
    <scope>NUCLEOTIDE SEQUENCE [LARGE SCALE GENOMIC DNA]</scope>
    <source>
        <strain evidence="2 3">CBS 449.75</strain>
    </source>
</reference>
<name>A0ABR4M4X5_9EURO</name>
<dbReference type="RefSeq" id="XP_070890621.1">
    <property type="nucleotide sequence ID" value="XM_071025024.1"/>
</dbReference>
<dbReference type="Pfam" id="PF13577">
    <property type="entry name" value="SnoaL_4"/>
    <property type="match status" value="1"/>
</dbReference>
<dbReference type="SUPFAM" id="SSF54427">
    <property type="entry name" value="NTF2-like"/>
    <property type="match status" value="1"/>
</dbReference>